<evidence type="ECO:0000313" key="2">
    <source>
        <dbReference type="Proteomes" id="UP000199600"/>
    </source>
</evidence>
<dbReference type="AlphaFoldDB" id="A0A1A8XSZ3"/>
<accession>A0A1A8XSZ3</accession>
<protein>
    <submittedName>
        <fullName evidence="1">Uncharacterized protein</fullName>
    </submittedName>
</protein>
<gene>
    <name evidence="1" type="ORF">PROAA_2080003</name>
</gene>
<sequence length="55" mass="6145">MPISIWNVSGALPESEPGHQPPPVADPFKRSWCMLMPYAEACCLSQILTRQNCSR</sequence>
<dbReference type="EMBL" id="FLQY01000122">
    <property type="protein sequence ID" value="SBT07063.1"/>
    <property type="molecule type" value="Genomic_DNA"/>
</dbReference>
<organism evidence="1 2">
    <name type="scientific">Candidatus Propionivibrio aalborgensis</name>
    <dbReference type="NCBI Taxonomy" id="1860101"/>
    <lineage>
        <taxon>Bacteria</taxon>
        <taxon>Pseudomonadati</taxon>
        <taxon>Pseudomonadota</taxon>
        <taxon>Betaproteobacteria</taxon>
        <taxon>Rhodocyclales</taxon>
        <taxon>Rhodocyclaceae</taxon>
        <taxon>Propionivibrio</taxon>
    </lineage>
</organism>
<name>A0A1A8XSZ3_9RHOO</name>
<dbReference type="Proteomes" id="UP000199600">
    <property type="component" value="Unassembled WGS sequence"/>
</dbReference>
<keyword evidence="2" id="KW-1185">Reference proteome</keyword>
<proteinExistence type="predicted"/>
<reference evidence="1 2" key="1">
    <citation type="submission" date="2016-06" db="EMBL/GenBank/DDBJ databases">
        <authorList>
            <person name="Kjaerup R.B."/>
            <person name="Dalgaard T.S."/>
            <person name="Juul-Madsen H.R."/>
        </authorList>
    </citation>
    <scope>NUCLEOTIDE SEQUENCE [LARGE SCALE GENOMIC DNA]</scope>
    <source>
        <strain evidence="1">2</strain>
    </source>
</reference>
<evidence type="ECO:0000313" key="1">
    <source>
        <dbReference type="EMBL" id="SBT07063.1"/>
    </source>
</evidence>